<dbReference type="PANTHER" id="PTHR38602">
    <property type="entry name" value="INNER MEMBRANE PROTEIN-RELATED"/>
    <property type="match status" value="1"/>
</dbReference>
<dbReference type="EMBL" id="JACHXZ010000001">
    <property type="protein sequence ID" value="MBB3167250.1"/>
    <property type="molecule type" value="Genomic_DNA"/>
</dbReference>
<dbReference type="PANTHER" id="PTHR38602:SF1">
    <property type="entry name" value="INNER MEMBRANE PROTEIN"/>
    <property type="match status" value="1"/>
</dbReference>
<organism evidence="2 3">
    <name type="scientific">Simiduia aestuariiviva</name>
    <dbReference type="NCBI Taxonomy" id="1510459"/>
    <lineage>
        <taxon>Bacteria</taxon>
        <taxon>Pseudomonadati</taxon>
        <taxon>Pseudomonadota</taxon>
        <taxon>Gammaproteobacteria</taxon>
        <taxon>Cellvibrionales</taxon>
        <taxon>Cellvibrionaceae</taxon>
        <taxon>Simiduia</taxon>
    </lineage>
</organism>
<dbReference type="RefSeq" id="WP_183907807.1">
    <property type="nucleotide sequence ID" value="NZ_JACHXZ010000001.1"/>
</dbReference>
<keyword evidence="1" id="KW-0472">Membrane</keyword>
<dbReference type="AlphaFoldDB" id="A0A839UKX5"/>
<evidence type="ECO:0000313" key="2">
    <source>
        <dbReference type="EMBL" id="MBB3167250.1"/>
    </source>
</evidence>
<name>A0A839UKX5_9GAMM</name>
<sequence length="61" mass="6813">MWEELAKAFCLMLVLEGIIPFLNPGRWRGLVATMATVSDRQLRIMGLASMLVGAGLLYFIK</sequence>
<dbReference type="InterPro" id="IPR019201">
    <property type="entry name" value="DUF2065"/>
</dbReference>
<keyword evidence="1" id="KW-1133">Transmembrane helix</keyword>
<accession>A0A839UKX5</accession>
<keyword evidence="3" id="KW-1185">Reference proteome</keyword>
<comment type="caution">
    <text evidence="2">The sequence shown here is derived from an EMBL/GenBank/DDBJ whole genome shotgun (WGS) entry which is preliminary data.</text>
</comment>
<feature type="transmembrane region" description="Helical" evidence="1">
    <location>
        <begin position="6"/>
        <end position="22"/>
    </location>
</feature>
<reference evidence="2 3" key="1">
    <citation type="submission" date="2020-08" db="EMBL/GenBank/DDBJ databases">
        <title>Genomic Encyclopedia of Type Strains, Phase III (KMG-III): the genomes of soil and plant-associated and newly described type strains.</title>
        <authorList>
            <person name="Whitman W."/>
        </authorList>
    </citation>
    <scope>NUCLEOTIDE SEQUENCE [LARGE SCALE GENOMIC DNA]</scope>
    <source>
        <strain evidence="2 3">CECT 8571</strain>
    </source>
</reference>
<proteinExistence type="predicted"/>
<gene>
    <name evidence="2" type="ORF">FHS30_000426</name>
</gene>
<evidence type="ECO:0000313" key="3">
    <source>
        <dbReference type="Proteomes" id="UP000559987"/>
    </source>
</evidence>
<feature type="transmembrane region" description="Helical" evidence="1">
    <location>
        <begin position="42"/>
        <end position="60"/>
    </location>
</feature>
<dbReference type="Proteomes" id="UP000559987">
    <property type="component" value="Unassembled WGS sequence"/>
</dbReference>
<evidence type="ECO:0000256" key="1">
    <source>
        <dbReference type="SAM" id="Phobius"/>
    </source>
</evidence>
<dbReference type="Pfam" id="PF09838">
    <property type="entry name" value="DUF2065"/>
    <property type="match status" value="1"/>
</dbReference>
<keyword evidence="1" id="KW-0812">Transmembrane</keyword>
<protein>
    <recommendedName>
        <fullName evidence="4">DUF2065 domain-containing protein</fullName>
    </recommendedName>
</protein>
<evidence type="ECO:0008006" key="4">
    <source>
        <dbReference type="Google" id="ProtNLM"/>
    </source>
</evidence>